<evidence type="ECO:0000313" key="4">
    <source>
        <dbReference type="Proteomes" id="UP000590412"/>
    </source>
</evidence>
<feature type="compositionally biased region" description="Basic residues" evidence="1">
    <location>
        <begin position="652"/>
        <end position="662"/>
    </location>
</feature>
<feature type="region of interest" description="Disordered" evidence="1">
    <location>
        <begin position="267"/>
        <end position="338"/>
    </location>
</feature>
<feature type="compositionally biased region" description="Low complexity" evidence="1">
    <location>
        <begin position="291"/>
        <end position="314"/>
    </location>
</feature>
<comment type="caution">
    <text evidence="3">The sequence shown here is derived from an EMBL/GenBank/DDBJ whole genome shotgun (WGS) entry which is preliminary data.</text>
</comment>
<feature type="compositionally biased region" description="Polar residues" evidence="1">
    <location>
        <begin position="267"/>
        <end position="290"/>
    </location>
</feature>
<dbReference type="InterPro" id="IPR003150">
    <property type="entry name" value="DNA-bd_RFX"/>
</dbReference>
<dbReference type="Pfam" id="PF02257">
    <property type="entry name" value="RFX_DNA_binding"/>
    <property type="match status" value="1"/>
</dbReference>
<accession>A0A8X7NGX7</accession>
<dbReference type="AlphaFoldDB" id="A0A8X7NGX7"/>
<evidence type="ECO:0000256" key="1">
    <source>
        <dbReference type="SAM" id="MobiDB-lite"/>
    </source>
</evidence>
<dbReference type="Proteomes" id="UP000590412">
    <property type="component" value="Unassembled WGS sequence"/>
</dbReference>
<dbReference type="GO" id="GO:0006355">
    <property type="term" value="P:regulation of DNA-templated transcription"/>
    <property type="evidence" value="ECO:0007669"/>
    <property type="project" value="InterPro"/>
</dbReference>
<evidence type="ECO:0000259" key="2">
    <source>
        <dbReference type="PROSITE" id="PS51526"/>
    </source>
</evidence>
<dbReference type="EMBL" id="JABWAB010000007">
    <property type="protein sequence ID" value="KAF6047021.1"/>
    <property type="molecule type" value="Genomic_DNA"/>
</dbReference>
<name>A0A8X7NGX7_CANPA</name>
<feature type="region of interest" description="Disordered" evidence="1">
    <location>
        <begin position="174"/>
        <end position="230"/>
    </location>
</feature>
<dbReference type="SUPFAM" id="SSF46785">
    <property type="entry name" value="Winged helix' DNA-binding domain"/>
    <property type="match status" value="1"/>
</dbReference>
<sequence>MPPNRPPHKRQKSSISNLGGIHFVEDKQELQQPLPSFNIPGQQPLPQPQTTSASSYANLDPSSFASQQVNALASANRYEEQDMYNYAYAQPPPFSNITYRQGPLLQRSQYEYNQESQTHTQREGQSHPRRITSTGSDRYQEYPTTSSTAPPTSAASTNFNYQHAGAYEGTQNQSLYQHQQHHQRQQQYQQQHQQQQQQPIPHRAQQGYYTDPNFQRPHQRSSSYVPAPVTNPPVGGNLAFNPAFPQLSPVYPTFDFNYSNPQQALFTESSTSGNRQFSHQQASLSGGSLQPSIHASSIASGPPSIPASVVTTAPTPIPAPAPATARTQPSNSRHQKNNLSISSHLTSITLGGAGGNAQENVYTSQHPRRFHRDNDSLLNEVLHELFSVDGNNMASYLHSLLCKINTRFPLDDFYNLLYNNDRQIPLSAANFNYNLKIDRTPIAMHSHDSAAIIINQVLDAFRNPAVLLEIFPNLDEEEDGGQNRLMSINYHELLRTFLAIKILNDMMIQIPSNTTEDPSNYSIPRLSIFKTYFIICQKLITRYPSSSNTANEQQKLILGQSKLGKLIKMVYPDIPIKRLGSRGESRYHYLGVVWNEHIIDYNIKQLCEQHDLTKLNEMFSEGNPEQQGLLFPQGIPTDVQLHLEAIPTGVAPKKRGRKRSRSSGKEKPIVSGRGGEICTPEAVTSPRMSFITKNLMYPTEANFTVLDIDVGPPNWFSKLLDKAYAKAVVIDRNLITLVLLTNSNLLEGSSLFNNLLESVFEPVMAHAQTIKNLDLILYTIIILEILPYLLLFKPSADINLVTNLRLNLLYLVNNFPSELSKLSSKISSVFPSNNVAKFLHLIKKLIDLNDLLITFIKLLNKRELNSMMASEIQQFLDVKPAGIRLQEGEDFLSNIMGSSGGTGDGAGGGDSGGGIRIDDANFNFRTDILLNDLIHTLSGFRYDPNAVTDLKRSSSIDEEVAVLDEFFRTDLKRFLAGEDEPISSGSSSLLEHTQRLGADIESMTSSMRPGLPSLHSVTPINPPIGQPTAASSLPTISNTVLTTQEMTKLKSLLALIDTKLLSNHFKLKYPIQLYNNLITFILNDILKRIFIKQQQQQLRRSQMEPTEEGSNAQPATARVNLNLNSGESSFGSWWVFNSFVSEYLSLLGEIVGLQDLI</sequence>
<dbReference type="OrthoDB" id="4084610at2759"/>
<dbReference type="PROSITE" id="PS51526">
    <property type="entry name" value="RFX_DBD"/>
    <property type="match status" value="1"/>
</dbReference>
<feature type="domain" description="RFX-type winged-helix" evidence="2">
    <location>
        <begin position="506"/>
        <end position="596"/>
    </location>
</feature>
<feature type="compositionally biased region" description="Low complexity" evidence="1">
    <location>
        <begin position="143"/>
        <end position="157"/>
    </location>
</feature>
<dbReference type="InterPro" id="IPR036390">
    <property type="entry name" value="WH_DNA-bd_sf"/>
</dbReference>
<gene>
    <name evidence="3" type="ORF">FOB60_004557</name>
</gene>
<protein>
    <submittedName>
        <fullName evidence="3">RFX DNA-binding domain family protein</fullName>
    </submittedName>
</protein>
<evidence type="ECO:0000313" key="3">
    <source>
        <dbReference type="EMBL" id="KAF6047021.1"/>
    </source>
</evidence>
<reference evidence="3" key="1">
    <citation type="submission" date="2020-03" db="EMBL/GenBank/DDBJ databases">
        <title>FDA dAtabase for Regulatory Grade micrObial Sequences (FDA-ARGOS): Supporting development and validation of Infectious Disease Dx tests.</title>
        <authorList>
            <person name="Campos J."/>
            <person name="Goldberg B."/>
            <person name="Tallon L."/>
            <person name="Sadzewicz L."/>
            <person name="Vavikolanu K."/>
            <person name="Mehta A."/>
            <person name="Aluvathingal J."/>
            <person name="Nadendla S."/>
            <person name="Nandy P."/>
            <person name="Geyer C."/>
            <person name="Yan Y."/>
            <person name="Sichtig H."/>
        </authorList>
    </citation>
    <scope>NUCLEOTIDE SEQUENCE [LARGE SCALE GENOMIC DNA]</scope>
    <source>
        <strain evidence="3">FDAARGOS_652</strain>
    </source>
</reference>
<dbReference type="InterPro" id="IPR036388">
    <property type="entry name" value="WH-like_DNA-bd_sf"/>
</dbReference>
<feature type="region of interest" description="Disordered" evidence="1">
    <location>
        <begin position="650"/>
        <end position="671"/>
    </location>
</feature>
<feature type="compositionally biased region" description="Polar residues" evidence="1">
    <location>
        <begin position="50"/>
        <end position="61"/>
    </location>
</feature>
<dbReference type="Gene3D" id="1.10.10.10">
    <property type="entry name" value="Winged helix-like DNA-binding domain superfamily/Winged helix DNA-binding domain"/>
    <property type="match status" value="1"/>
</dbReference>
<proteinExistence type="predicted"/>
<feature type="compositionally biased region" description="Low complexity" evidence="1">
    <location>
        <begin position="185"/>
        <end position="206"/>
    </location>
</feature>
<organism evidence="3 4">
    <name type="scientific">Candida parapsilosis</name>
    <name type="common">Yeast</name>
    <dbReference type="NCBI Taxonomy" id="5480"/>
    <lineage>
        <taxon>Eukaryota</taxon>
        <taxon>Fungi</taxon>
        <taxon>Dikarya</taxon>
        <taxon>Ascomycota</taxon>
        <taxon>Saccharomycotina</taxon>
        <taxon>Pichiomycetes</taxon>
        <taxon>Debaryomycetaceae</taxon>
        <taxon>Candida/Lodderomyces clade</taxon>
        <taxon>Candida</taxon>
    </lineage>
</organism>
<feature type="region of interest" description="Disordered" evidence="1">
    <location>
        <begin position="112"/>
        <end position="157"/>
    </location>
</feature>
<keyword evidence="3" id="KW-0238">DNA-binding</keyword>
<dbReference type="GO" id="GO:0003677">
    <property type="term" value="F:DNA binding"/>
    <property type="evidence" value="ECO:0007669"/>
    <property type="project" value="UniProtKB-KW"/>
</dbReference>
<feature type="region of interest" description="Disordered" evidence="1">
    <location>
        <begin position="32"/>
        <end position="61"/>
    </location>
</feature>